<keyword evidence="2 7" id="KW-0408">Iron</keyword>
<accession>A0A7H9CHQ1</accession>
<dbReference type="PANTHER" id="PTHR11108">
    <property type="entry name" value="FERROCHELATASE"/>
    <property type="match status" value="1"/>
</dbReference>
<dbReference type="KEGG" id="cinf:CINF_1153"/>
<comment type="function">
    <text evidence="7 8">Catalyzes the ferrous insertion into protoporphyrin IX.</text>
</comment>
<comment type="pathway">
    <text evidence="7 8">Porphyrin-containing compound metabolism; protoheme biosynthesis; protoheme from protoporphyrin-IX: step 1/1.</text>
</comment>
<reference evidence="9 10" key="1">
    <citation type="submission" date="2020-02" db="EMBL/GenBank/DDBJ databases">
        <title>Complete genome sequence of the novel Campylobacter species Candidatus Campylobacter infans.</title>
        <authorList>
            <person name="Duim B."/>
            <person name="Zomer A."/>
            <person name="van der Graaf L."/>
            <person name="Wagenaar J."/>
        </authorList>
    </citation>
    <scope>NUCLEOTIDE SEQUENCE [LARGE SCALE GENOMIC DNA]</scope>
    <source>
        <strain evidence="9 10">19S00001</strain>
    </source>
</reference>
<dbReference type="HAMAP" id="MF_00323">
    <property type="entry name" value="Ferrochelatase"/>
    <property type="match status" value="1"/>
</dbReference>
<dbReference type="InterPro" id="IPR033659">
    <property type="entry name" value="Ferrochelatase_N"/>
</dbReference>
<evidence type="ECO:0000256" key="7">
    <source>
        <dbReference type="HAMAP-Rule" id="MF_00323"/>
    </source>
</evidence>
<comment type="similarity">
    <text evidence="1 7 8">Belongs to the ferrochelatase family.</text>
</comment>
<keyword evidence="4 7" id="KW-0456">Lyase</keyword>
<evidence type="ECO:0000256" key="3">
    <source>
        <dbReference type="ARBA" id="ARBA00023133"/>
    </source>
</evidence>
<dbReference type="GO" id="GO:0006783">
    <property type="term" value="P:heme biosynthetic process"/>
    <property type="evidence" value="ECO:0007669"/>
    <property type="project" value="UniProtKB-UniRule"/>
</dbReference>
<comment type="catalytic activity">
    <reaction evidence="6">
        <text>Fe-coproporphyrin III + 2 H(+) = coproporphyrin III + Fe(2+)</text>
        <dbReference type="Rhea" id="RHEA:49572"/>
        <dbReference type="ChEBI" id="CHEBI:15378"/>
        <dbReference type="ChEBI" id="CHEBI:29033"/>
        <dbReference type="ChEBI" id="CHEBI:68438"/>
        <dbReference type="ChEBI" id="CHEBI:131725"/>
        <dbReference type="EC" id="4.99.1.9"/>
    </reaction>
    <physiologicalReaction direction="right-to-left" evidence="6">
        <dbReference type="Rhea" id="RHEA:49574"/>
    </physiologicalReaction>
</comment>
<keyword evidence="10" id="KW-1185">Reference proteome</keyword>
<evidence type="ECO:0000256" key="2">
    <source>
        <dbReference type="ARBA" id="ARBA00023004"/>
    </source>
</evidence>
<evidence type="ECO:0000256" key="8">
    <source>
        <dbReference type="RuleBase" id="RU000607"/>
    </source>
</evidence>
<dbReference type="RefSeq" id="WP_179974838.1">
    <property type="nucleotide sequence ID" value="NZ_CP049075.1"/>
</dbReference>
<evidence type="ECO:0000256" key="6">
    <source>
        <dbReference type="ARBA" id="ARBA00024536"/>
    </source>
</evidence>
<dbReference type="Proteomes" id="UP000509414">
    <property type="component" value="Chromosome"/>
</dbReference>
<dbReference type="CDD" id="cd00419">
    <property type="entry name" value="Ferrochelatase_C"/>
    <property type="match status" value="1"/>
</dbReference>
<evidence type="ECO:0000256" key="4">
    <source>
        <dbReference type="ARBA" id="ARBA00023239"/>
    </source>
</evidence>
<dbReference type="CDD" id="cd03411">
    <property type="entry name" value="Ferrochelatase_N"/>
    <property type="match status" value="1"/>
</dbReference>
<organism evidence="9 10">
    <name type="scientific">Candidatus Campylobacter infans</name>
    <dbReference type="NCBI Taxonomy" id="2561898"/>
    <lineage>
        <taxon>Bacteria</taxon>
        <taxon>Pseudomonadati</taxon>
        <taxon>Campylobacterota</taxon>
        <taxon>Epsilonproteobacteria</taxon>
        <taxon>Campylobacterales</taxon>
        <taxon>Campylobacteraceae</taxon>
        <taxon>Campylobacter</taxon>
    </lineage>
</organism>
<evidence type="ECO:0000313" key="10">
    <source>
        <dbReference type="Proteomes" id="UP000509414"/>
    </source>
</evidence>
<dbReference type="NCBIfam" id="TIGR00109">
    <property type="entry name" value="hemH"/>
    <property type="match status" value="1"/>
</dbReference>
<comment type="subcellular location">
    <subcellularLocation>
        <location evidence="7 8">Cytoplasm</location>
    </subcellularLocation>
</comment>
<gene>
    <name evidence="7 9" type="primary">hemH</name>
    <name evidence="9" type="ORF">CINF_1153</name>
</gene>
<evidence type="ECO:0000313" key="9">
    <source>
        <dbReference type="EMBL" id="QLI05643.1"/>
    </source>
</evidence>
<name>A0A7H9CHQ1_9BACT</name>
<dbReference type="PANTHER" id="PTHR11108:SF1">
    <property type="entry name" value="FERROCHELATASE, MITOCHONDRIAL"/>
    <property type="match status" value="1"/>
</dbReference>
<dbReference type="GO" id="GO:0004325">
    <property type="term" value="F:ferrochelatase activity"/>
    <property type="evidence" value="ECO:0007669"/>
    <property type="project" value="UniProtKB-UniRule"/>
</dbReference>
<dbReference type="UniPathway" id="UPA00252">
    <property type="reaction ID" value="UER00325"/>
</dbReference>
<keyword evidence="5 7" id="KW-0627">Porphyrin biosynthesis</keyword>
<protein>
    <recommendedName>
        <fullName evidence="7 8">Ferrochelatase</fullName>
        <ecNumber evidence="7 8">4.98.1.1</ecNumber>
    </recommendedName>
    <alternativeName>
        <fullName evidence="7">Heme synthase</fullName>
    </alternativeName>
    <alternativeName>
        <fullName evidence="7">Protoheme ferro-lyase</fullName>
    </alternativeName>
</protein>
<dbReference type="EMBL" id="CP049075">
    <property type="protein sequence ID" value="QLI05643.1"/>
    <property type="molecule type" value="Genomic_DNA"/>
</dbReference>
<dbReference type="SUPFAM" id="SSF53800">
    <property type="entry name" value="Chelatase"/>
    <property type="match status" value="1"/>
</dbReference>
<dbReference type="EC" id="4.98.1.1" evidence="7 8"/>
<dbReference type="InterPro" id="IPR001015">
    <property type="entry name" value="Ferrochelatase"/>
</dbReference>
<proteinExistence type="inferred from homology"/>
<sequence length="308" mass="35234">MQKDVVILLNMGAPNDLSEVEIFLKNMFNDEYILPIKSPKIRSFVANLITKIRSKKTKKIYETLGGKSPMVAITQRLITKLNFVQQDFVFDYAMRYTTPFVNEILPKYKNAKSITLFALYPHYSQTTVLSSYDDALKAASEQGIEISKKIEPFYKDDEFNTAIASSIKSSLNDTKSAHLVFSAHSLPKKMIENGDLYEKHINEHIELLSKKLDFKGIHLAYQSHLGPVKWLEPNISKVLDGLKGERVVIYPLSFCIDCSESDYELEILYRAYAKKIGISEYIVVKALNDSTDFMRYILNKLKQTNASK</sequence>
<comment type="catalytic activity">
    <reaction evidence="7 8">
        <text>heme b + 2 H(+) = protoporphyrin IX + Fe(2+)</text>
        <dbReference type="Rhea" id="RHEA:22584"/>
        <dbReference type="ChEBI" id="CHEBI:15378"/>
        <dbReference type="ChEBI" id="CHEBI:29033"/>
        <dbReference type="ChEBI" id="CHEBI:57306"/>
        <dbReference type="ChEBI" id="CHEBI:60344"/>
        <dbReference type="EC" id="4.98.1.1"/>
    </reaction>
</comment>
<dbReference type="Gene3D" id="3.40.50.1400">
    <property type="match status" value="2"/>
</dbReference>
<feature type="binding site" evidence="7">
    <location>
        <position position="184"/>
    </location>
    <ligand>
        <name>Fe(2+)</name>
        <dbReference type="ChEBI" id="CHEBI:29033"/>
    </ligand>
</feature>
<keyword evidence="7" id="KW-0479">Metal-binding</keyword>
<dbReference type="InterPro" id="IPR033644">
    <property type="entry name" value="Ferrochelatase_C"/>
</dbReference>
<dbReference type="AlphaFoldDB" id="A0A7H9CHQ1"/>
<dbReference type="GO" id="GO:0046872">
    <property type="term" value="F:metal ion binding"/>
    <property type="evidence" value="ECO:0007669"/>
    <property type="project" value="UniProtKB-KW"/>
</dbReference>
<keyword evidence="7 8" id="KW-0963">Cytoplasm</keyword>
<evidence type="ECO:0000256" key="1">
    <source>
        <dbReference type="ARBA" id="ARBA00007718"/>
    </source>
</evidence>
<keyword evidence="3 7" id="KW-0350">Heme biosynthesis</keyword>
<feature type="binding site" evidence="7">
    <location>
        <position position="260"/>
    </location>
    <ligand>
        <name>Fe(2+)</name>
        <dbReference type="ChEBI" id="CHEBI:29033"/>
    </ligand>
</feature>
<dbReference type="Pfam" id="PF00762">
    <property type="entry name" value="Ferrochelatase"/>
    <property type="match status" value="1"/>
</dbReference>
<dbReference type="GO" id="GO:0005737">
    <property type="term" value="C:cytoplasm"/>
    <property type="evidence" value="ECO:0007669"/>
    <property type="project" value="UniProtKB-SubCell"/>
</dbReference>
<dbReference type="PROSITE" id="PS00534">
    <property type="entry name" value="FERROCHELATASE"/>
    <property type="match status" value="1"/>
</dbReference>
<evidence type="ECO:0000256" key="5">
    <source>
        <dbReference type="ARBA" id="ARBA00023244"/>
    </source>
</evidence>
<dbReference type="InterPro" id="IPR019772">
    <property type="entry name" value="Ferrochelatase_AS"/>
</dbReference>